<dbReference type="VEuPathDB" id="FungiDB:MAPG_07801"/>
<dbReference type="EnsemblFungi" id="MAPG_07801T0">
    <property type="protein sequence ID" value="MAPG_07801T0"/>
    <property type="gene ID" value="MAPG_07801"/>
</dbReference>
<reference evidence="2" key="5">
    <citation type="submission" date="2015-06" db="UniProtKB">
        <authorList>
            <consortium name="EnsemblFungi"/>
        </authorList>
    </citation>
    <scope>IDENTIFICATION</scope>
    <source>
        <strain evidence="2">ATCC 64411</strain>
    </source>
</reference>
<dbReference type="EMBL" id="ADBL01001894">
    <property type="status" value="NOT_ANNOTATED_CDS"/>
    <property type="molecule type" value="Genomic_DNA"/>
</dbReference>
<dbReference type="Proteomes" id="UP000011715">
    <property type="component" value="Unassembled WGS sequence"/>
</dbReference>
<evidence type="ECO:0000313" key="3">
    <source>
        <dbReference type="Proteomes" id="UP000011715"/>
    </source>
</evidence>
<reference evidence="1" key="3">
    <citation type="submission" date="2011-03" db="EMBL/GenBank/DDBJ databases">
        <title>Annotation of Magnaporthe poae ATCC 64411.</title>
        <authorList>
            <person name="Ma L.-J."/>
            <person name="Dead R."/>
            <person name="Young S.K."/>
            <person name="Zeng Q."/>
            <person name="Gargeya S."/>
            <person name="Fitzgerald M."/>
            <person name="Haas B."/>
            <person name="Abouelleil A."/>
            <person name="Alvarado L."/>
            <person name="Arachchi H.M."/>
            <person name="Berlin A."/>
            <person name="Brown A."/>
            <person name="Chapman S.B."/>
            <person name="Chen Z."/>
            <person name="Dunbar C."/>
            <person name="Freedman E."/>
            <person name="Gearin G."/>
            <person name="Gellesch M."/>
            <person name="Goldberg J."/>
            <person name="Griggs A."/>
            <person name="Gujja S."/>
            <person name="Heiman D."/>
            <person name="Howarth C."/>
            <person name="Larson L."/>
            <person name="Lui A."/>
            <person name="MacDonald P.J.P."/>
            <person name="Mehta T."/>
            <person name="Montmayeur A."/>
            <person name="Murphy C."/>
            <person name="Neiman D."/>
            <person name="Pearson M."/>
            <person name="Priest M."/>
            <person name="Roberts A."/>
            <person name="Saif S."/>
            <person name="Shea T."/>
            <person name="Shenoy N."/>
            <person name="Sisk P."/>
            <person name="Stolte C."/>
            <person name="Sykes S."/>
            <person name="Yandava C."/>
            <person name="Wortman J."/>
            <person name="Nusbaum C."/>
            <person name="Birren B."/>
        </authorList>
    </citation>
    <scope>NUCLEOTIDE SEQUENCE</scope>
    <source>
        <strain evidence="1">ATCC 64411</strain>
    </source>
</reference>
<dbReference type="AlphaFoldDB" id="A0A0C4E5M8"/>
<protein>
    <submittedName>
        <fullName evidence="1 2">Uncharacterized protein</fullName>
    </submittedName>
</protein>
<evidence type="ECO:0000313" key="2">
    <source>
        <dbReference type="EnsemblFungi" id="MAPG_07801T0"/>
    </source>
</evidence>
<sequence length="196" mass="21824">MWEGNRNGRPTPRTSTVVLDVVDWNGAEGSAWGDGWRFKSEGKAQSLCYSQARPKRDVSRRRFLCAAAADWLRAPGRWLRCGPTVGVEQPLATPQALATLNRLAAATRRCKNPPLHHVNQRPPGTPFWVHKYTGCDAAIDRHLPVPPDLLWVDPQQPTQRLAQPPDVNYRSQAEKLNLTGLWGLTPRKRVAAATAP</sequence>
<reference evidence="3" key="2">
    <citation type="submission" date="2010-05" db="EMBL/GenBank/DDBJ databases">
        <title>The genome sequence of Magnaporthe poae strain ATCC 64411.</title>
        <authorList>
            <person name="Ma L.-J."/>
            <person name="Dead R."/>
            <person name="Young S."/>
            <person name="Zeng Q."/>
            <person name="Koehrsen M."/>
            <person name="Alvarado L."/>
            <person name="Berlin A."/>
            <person name="Chapman S.B."/>
            <person name="Chen Z."/>
            <person name="Freedman E."/>
            <person name="Gellesch M."/>
            <person name="Goldberg J."/>
            <person name="Griggs A."/>
            <person name="Gujja S."/>
            <person name="Heilman E.R."/>
            <person name="Heiman D."/>
            <person name="Hepburn T."/>
            <person name="Howarth C."/>
            <person name="Jen D."/>
            <person name="Larson L."/>
            <person name="Mehta T."/>
            <person name="Neiman D."/>
            <person name="Pearson M."/>
            <person name="Roberts A."/>
            <person name="Saif S."/>
            <person name="Shea T."/>
            <person name="Shenoy N."/>
            <person name="Sisk P."/>
            <person name="Stolte C."/>
            <person name="Sykes S."/>
            <person name="Walk T."/>
            <person name="White J."/>
            <person name="Yandava C."/>
            <person name="Haas B."/>
            <person name="Nusbaum C."/>
            <person name="Birren B."/>
        </authorList>
    </citation>
    <scope>NUCLEOTIDE SEQUENCE [LARGE SCALE GENOMIC DNA]</scope>
    <source>
        <strain evidence="3">ATCC 64411 / 73-15</strain>
    </source>
</reference>
<keyword evidence="3" id="KW-1185">Reference proteome</keyword>
<organism evidence="2 3">
    <name type="scientific">Magnaporthiopsis poae (strain ATCC 64411 / 73-15)</name>
    <name type="common">Kentucky bluegrass fungus</name>
    <name type="synonym">Magnaporthe poae</name>
    <dbReference type="NCBI Taxonomy" id="644358"/>
    <lineage>
        <taxon>Eukaryota</taxon>
        <taxon>Fungi</taxon>
        <taxon>Dikarya</taxon>
        <taxon>Ascomycota</taxon>
        <taxon>Pezizomycotina</taxon>
        <taxon>Sordariomycetes</taxon>
        <taxon>Sordariomycetidae</taxon>
        <taxon>Magnaporthales</taxon>
        <taxon>Magnaporthaceae</taxon>
        <taxon>Magnaporthiopsis</taxon>
    </lineage>
</organism>
<proteinExistence type="predicted"/>
<reference evidence="1" key="1">
    <citation type="submission" date="2010-05" db="EMBL/GenBank/DDBJ databases">
        <title>The Genome Sequence of Magnaporthe poae strain ATCC 64411.</title>
        <authorList>
            <consortium name="The Broad Institute Genome Sequencing Platform"/>
            <consortium name="Broad Institute Genome Sequencing Center for Infectious Disease"/>
            <person name="Ma L.-J."/>
            <person name="Dead R."/>
            <person name="Young S."/>
            <person name="Zeng Q."/>
            <person name="Koehrsen M."/>
            <person name="Alvarado L."/>
            <person name="Berlin A."/>
            <person name="Chapman S.B."/>
            <person name="Chen Z."/>
            <person name="Freedman E."/>
            <person name="Gellesch M."/>
            <person name="Goldberg J."/>
            <person name="Griggs A."/>
            <person name="Gujja S."/>
            <person name="Heilman E.R."/>
            <person name="Heiman D."/>
            <person name="Hepburn T."/>
            <person name="Howarth C."/>
            <person name="Jen D."/>
            <person name="Larson L."/>
            <person name="Mehta T."/>
            <person name="Neiman D."/>
            <person name="Pearson M."/>
            <person name="Roberts A."/>
            <person name="Saif S."/>
            <person name="Shea T."/>
            <person name="Shenoy N."/>
            <person name="Sisk P."/>
            <person name="Stolte C."/>
            <person name="Sykes S."/>
            <person name="Walk T."/>
            <person name="White J."/>
            <person name="Yandava C."/>
            <person name="Haas B."/>
            <person name="Nusbaum C."/>
            <person name="Birren B."/>
        </authorList>
    </citation>
    <scope>NUCLEOTIDE SEQUENCE</scope>
    <source>
        <strain evidence="1">ATCC 64411</strain>
    </source>
</reference>
<evidence type="ECO:0000313" key="1">
    <source>
        <dbReference type="EMBL" id="KLU88818.1"/>
    </source>
</evidence>
<gene>
    <name evidence="1" type="ORF">MAPG_07801</name>
</gene>
<reference evidence="2" key="4">
    <citation type="journal article" date="2015" name="G3 (Bethesda)">
        <title>Genome sequences of three phytopathogenic species of the Magnaporthaceae family of fungi.</title>
        <authorList>
            <person name="Okagaki L.H."/>
            <person name="Nunes C.C."/>
            <person name="Sailsbery J."/>
            <person name="Clay B."/>
            <person name="Brown D."/>
            <person name="John T."/>
            <person name="Oh Y."/>
            <person name="Young N."/>
            <person name="Fitzgerald M."/>
            <person name="Haas B.J."/>
            <person name="Zeng Q."/>
            <person name="Young S."/>
            <person name="Adiconis X."/>
            <person name="Fan L."/>
            <person name="Levin J.Z."/>
            <person name="Mitchell T.K."/>
            <person name="Okubara P.A."/>
            <person name="Farman M.L."/>
            <person name="Kohn L.M."/>
            <person name="Birren B."/>
            <person name="Ma L.-J."/>
            <person name="Dean R.A."/>
        </authorList>
    </citation>
    <scope>NUCLEOTIDE SEQUENCE</scope>
    <source>
        <strain evidence="2">ATCC 64411 / 73-15</strain>
    </source>
</reference>
<name>A0A0C4E5M8_MAGP6</name>
<dbReference type="EMBL" id="GL876972">
    <property type="protein sequence ID" value="KLU88818.1"/>
    <property type="molecule type" value="Genomic_DNA"/>
</dbReference>
<accession>A0A0C4E5M8</accession>